<evidence type="ECO:0000313" key="1">
    <source>
        <dbReference type="EMBL" id="XBX76580.1"/>
    </source>
</evidence>
<reference evidence="1" key="1">
    <citation type="submission" date="2024-06" db="EMBL/GenBank/DDBJ databases">
        <title>Draft genome sequence of Microbacterium sp. strain A8/3-1, isolated from Oxytropis tragacanthoides Fisch. ex DC. Root nodules in the Altai region of Russia.</title>
        <authorList>
            <person name="Sazanova A."/>
            <person name="Guro P."/>
            <person name="Kuznetsova I."/>
            <person name="Belimov A."/>
            <person name="Safronova V."/>
        </authorList>
    </citation>
    <scope>NUCLEOTIDE SEQUENCE</scope>
    <source>
        <strain evidence="1">A8/3-1</strain>
    </source>
</reference>
<dbReference type="AlphaFoldDB" id="A0AAU7VQR8"/>
<organism evidence="1">
    <name type="scientific">Microbacterium sp. A8/3-1</name>
    <dbReference type="NCBI Taxonomy" id="3160749"/>
    <lineage>
        <taxon>Bacteria</taxon>
        <taxon>Bacillati</taxon>
        <taxon>Actinomycetota</taxon>
        <taxon>Actinomycetes</taxon>
        <taxon>Micrococcales</taxon>
        <taxon>Microbacteriaceae</taxon>
        <taxon>Microbacterium</taxon>
    </lineage>
</organism>
<proteinExistence type="predicted"/>
<gene>
    <name evidence="1" type="ORF">ABS642_11720</name>
</gene>
<dbReference type="EMBL" id="CP158357">
    <property type="protein sequence ID" value="XBX76580.1"/>
    <property type="molecule type" value="Genomic_DNA"/>
</dbReference>
<accession>A0AAU7VQR8</accession>
<dbReference type="RefSeq" id="WP_350350198.1">
    <property type="nucleotide sequence ID" value="NZ_CP158357.1"/>
</dbReference>
<sequence>MSLSEARTMMDATLTAAIIAYVGYGSRRTPGADDAAVLAMDVPDAEALLGEVKQIVKASDALNIRREAFGDQDKSILFGIEFEKIRPGLGAEALRALSWRWSYHAFF</sequence>
<name>A0AAU7VQR8_9MICO</name>
<protein>
    <submittedName>
        <fullName evidence="1">Uncharacterized protein</fullName>
    </submittedName>
</protein>